<dbReference type="Pfam" id="PF03788">
    <property type="entry name" value="LrgA"/>
    <property type="match status" value="1"/>
</dbReference>
<dbReference type="EMBL" id="CP011412">
    <property type="protein sequence ID" value="AKH22340.1"/>
    <property type="molecule type" value="Genomic_DNA"/>
</dbReference>
<dbReference type="GO" id="GO:0005886">
    <property type="term" value="C:plasma membrane"/>
    <property type="evidence" value="ECO:0007669"/>
    <property type="project" value="UniProtKB-SubCell"/>
</dbReference>
<dbReference type="OrthoDB" id="385012at2"/>
<evidence type="ECO:0000256" key="5">
    <source>
        <dbReference type="ARBA" id="ARBA00023136"/>
    </source>
</evidence>
<keyword evidence="3 6" id="KW-0812">Transmembrane</keyword>
<evidence type="ECO:0000313" key="8">
    <source>
        <dbReference type="Proteomes" id="UP000034410"/>
    </source>
</evidence>
<feature type="transmembrane region" description="Helical" evidence="6">
    <location>
        <begin position="51"/>
        <end position="73"/>
    </location>
</feature>
<dbReference type="PANTHER" id="PTHR33931">
    <property type="entry name" value="HOLIN-LIKE PROTEIN CIDA-RELATED"/>
    <property type="match status" value="1"/>
</dbReference>
<accession>A0A0F7K522</accession>
<keyword evidence="5 6" id="KW-0472">Membrane</keyword>
<reference evidence="7 8" key="1">
    <citation type="journal article" date="2015" name="Genome Announc.">
        <title>Complete Genome Sequence of Sedimenticola thiotaurini Strain SIP-G1, a Polyphosphate- and Polyhydroxyalkanoate-Accumulating Sulfur-Oxidizing Gammaproteobacterium Isolated from Salt Marsh Sediments.</title>
        <authorList>
            <person name="Flood B.E."/>
            <person name="Jones D.S."/>
            <person name="Bailey J.V."/>
        </authorList>
    </citation>
    <scope>NUCLEOTIDE SEQUENCE [LARGE SCALE GENOMIC DNA]</scope>
    <source>
        <strain evidence="7 8">SIP-G1</strain>
    </source>
</reference>
<evidence type="ECO:0000256" key="1">
    <source>
        <dbReference type="ARBA" id="ARBA00004651"/>
    </source>
</evidence>
<sequence length="113" mass="12154">MAVLLFYQLLGTVVGMLLGLSIPGPVLGMIFLFLSLLLMGRVPEFLRFTSSNLLAHLSLLFIPAGVGVITHLQRIGSEWVAIVTTLFVSTVVSMAVTALVMQKVIQLLQKGDG</sequence>
<evidence type="ECO:0000256" key="3">
    <source>
        <dbReference type="ARBA" id="ARBA00022692"/>
    </source>
</evidence>
<dbReference type="PANTHER" id="PTHR33931:SF2">
    <property type="entry name" value="HOLIN-LIKE PROTEIN CIDA"/>
    <property type="match status" value="1"/>
</dbReference>
<comment type="subcellular location">
    <subcellularLocation>
        <location evidence="1">Cell membrane</location>
        <topology evidence="1">Multi-pass membrane protein</topology>
    </subcellularLocation>
</comment>
<organism evidence="7 8">
    <name type="scientific">Sedimenticola thiotaurini</name>
    <dbReference type="NCBI Taxonomy" id="1543721"/>
    <lineage>
        <taxon>Bacteria</taxon>
        <taxon>Pseudomonadati</taxon>
        <taxon>Pseudomonadota</taxon>
        <taxon>Gammaproteobacteria</taxon>
        <taxon>Chromatiales</taxon>
        <taxon>Sedimenticolaceae</taxon>
        <taxon>Sedimenticola</taxon>
    </lineage>
</organism>
<proteinExistence type="predicted"/>
<protein>
    <recommendedName>
        <fullName evidence="9">CidA/LrgA family protein</fullName>
    </recommendedName>
</protein>
<evidence type="ECO:0000256" key="4">
    <source>
        <dbReference type="ARBA" id="ARBA00022989"/>
    </source>
</evidence>
<feature type="transmembrane region" description="Helical" evidence="6">
    <location>
        <begin position="79"/>
        <end position="100"/>
    </location>
</feature>
<dbReference type="AlphaFoldDB" id="A0A0F7K522"/>
<keyword evidence="2" id="KW-1003">Cell membrane</keyword>
<evidence type="ECO:0000256" key="6">
    <source>
        <dbReference type="SAM" id="Phobius"/>
    </source>
</evidence>
<dbReference type="InterPro" id="IPR005538">
    <property type="entry name" value="LrgA/CidA"/>
</dbReference>
<name>A0A0F7K522_9GAMM</name>
<gene>
    <name evidence="7" type="ORF">AAY24_16360</name>
</gene>
<evidence type="ECO:0000256" key="2">
    <source>
        <dbReference type="ARBA" id="ARBA00022475"/>
    </source>
</evidence>
<dbReference type="PATRIC" id="fig|1543721.4.peg.3379"/>
<evidence type="ECO:0008006" key="9">
    <source>
        <dbReference type="Google" id="ProtNLM"/>
    </source>
</evidence>
<keyword evidence="4 6" id="KW-1133">Transmembrane helix</keyword>
<dbReference type="Proteomes" id="UP000034410">
    <property type="component" value="Chromosome"/>
</dbReference>
<dbReference type="KEGG" id="seds:AAY24_16360"/>
<evidence type="ECO:0000313" key="7">
    <source>
        <dbReference type="EMBL" id="AKH22340.1"/>
    </source>
</evidence>
<keyword evidence="8" id="KW-1185">Reference proteome</keyword>
<feature type="transmembrane region" description="Helical" evidence="6">
    <location>
        <begin position="6"/>
        <end position="39"/>
    </location>
</feature>